<feature type="transmembrane region" description="Helical" evidence="5">
    <location>
        <begin position="75"/>
        <end position="97"/>
    </location>
</feature>
<feature type="transmembrane region" description="Helical" evidence="5">
    <location>
        <begin position="133"/>
        <end position="153"/>
    </location>
</feature>
<name>A0AAV5GWA0_9BASI</name>
<dbReference type="InterPro" id="IPR036259">
    <property type="entry name" value="MFS_trans_sf"/>
</dbReference>
<evidence type="ECO:0000256" key="5">
    <source>
        <dbReference type="SAM" id="Phobius"/>
    </source>
</evidence>
<comment type="subcellular location">
    <subcellularLocation>
        <location evidence="1">Membrane</location>
        <topology evidence="1">Multi-pass membrane protein</topology>
    </subcellularLocation>
</comment>
<dbReference type="EMBL" id="BQKY01000016">
    <property type="protein sequence ID" value="GJN94225.1"/>
    <property type="molecule type" value="Genomic_DNA"/>
</dbReference>
<protein>
    <submittedName>
        <fullName evidence="6">Uncharacterized protein</fullName>
    </submittedName>
</protein>
<evidence type="ECO:0000313" key="6">
    <source>
        <dbReference type="EMBL" id="GJN94225.1"/>
    </source>
</evidence>
<dbReference type="AlphaFoldDB" id="A0AAV5GWA0"/>
<keyword evidence="2 5" id="KW-0812">Transmembrane</keyword>
<dbReference type="InterPro" id="IPR050360">
    <property type="entry name" value="MFS_Sugar_Transporters"/>
</dbReference>
<evidence type="ECO:0000313" key="7">
    <source>
        <dbReference type="Proteomes" id="UP001342314"/>
    </source>
</evidence>
<dbReference type="Pfam" id="PF00083">
    <property type="entry name" value="Sugar_tr"/>
    <property type="match status" value="1"/>
</dbReference>
<dbReference type="InterPro" id="IPR005828">
    <property type="entry name" value="MFS_sugar_transport-like"/>
</dbReference>
<feature type="transmembrane region" description="Helical" evidence="5">
    <location>
        <begin position="103"/>
        <end position="121"/>
    </location>
</feature>
<keyword evidence="3 5" id="KW-1133">Transmembrane helix</keyword>
<keyword evidence="4 5" id="KW-0472">Membrane</keyword>
<evidence type="ECO:0000256" key="2">
    <source>
        <dbReference type="ARBA" id="ARBA00022692"/>
    </source>
</evidence>
<evidence type="ECO:0000256" key="4">
    <source>
        <dbReference type="ARBA" id="ARBA00023136"/>
    </source>
</evidence>
<comment type="caution">
    <text evidence="6">The sequence shown here is derived from an EMBL/GenBank/DDBJ whole genome shotgun (WGS) entry which is preliminary data.</text>
</comment>
<accession>A0AAV5GWA0</accession>
<dbReference type="Proteomes" id="UP001342314">
    <property type="component" value="Unassembled WGS sequence"/>
</dbReference>
<dbReference type="PANTHER" id="PTHR48022:SF28">
    <property type="entry name" value="MAJOR FACILITATOR SUPERFAMILY (MFS) PROFILE DOMAIN-CONTAINING PROTEIN-RELATED"/>
    <property type="match status" value="1"/>
</dbReference>
<sequence length="237" mass="25550">MATYYAGAIMIQSVGLEPEKATLVLGFLGVSGWFFVIAGCFYFVSHLVPPAPVPFHPIQNLTDWTHLQMERVGRVNTMIIGAAGCCVGQILLASGVAHQDVRGGGIVAAAGLFLFLSIFEVSPLAIRTRIATLGIACQYLLNFVVVMVTPTAISSIGWGYYAIFAGVNGLMCPIIWYYCPEVAGLTLEGVDELFAGGKVHMRRTVRVDGSGRLHADILEANKPEGSFEHVEKIESEK</sequence>
<feature type="transmembrane region" description="Helical" evidence="5">
    <location>
        <begin position="23"/>
        <end position="44"/>
    </location>
</feature>
<dbReference type="SUPFAM" id="SSF103473">
    <property type="entry name" value="MFS general substrate transporter"/>
    <property type="match status" value="1"/>
</dbReference>
<dbReference type="Gene3D" id="1.20.1250.20">
    <property type="entry name" value="MFS general substrate transporter like domains"/>
    <property type="match status" value="1"/>
</dbReference>
<dbReference type="PANTHER" id="PTHR48022">
    <property type="entry name" value="PLASTIDIC GLUCOSE TRANSPORTER 4"/>
    <property type="match status" value="1"/>
</dbReference>
<dbReference type="GO" id="GO:0005351">
    <property type="term" value="F:carbohydrate:proton symporter activity"/>
    <property type="evidence" value="ECO:0007669"/>
    <property type="project" value="TreeGrafter"/>
</dbReference>
<evidence type="ECO:0000256" key="3">
    <source>
        <dbReference type="ARBA" id="ARBA00022989"/>
    </source>
</evidence>
<organism evidence="6 7">
    <name type="scientific">Rhodotorula paludigena</name>
    <dbReference type="NCBI Taxonomy" id="86838"/>
    <lineage>
        <taxon>Eukaryota</taxon>
        <taxon>Fungi</taxon>
        <taxon>Dikarya</taxon>
        <taxon>Basidiomycota</taxon>
        <taxon>Pucciniomycotina</taxon>
        <taxon>Microbotryomycetes</taxon>
        <taxon>Sporidiobolales</taxon>
        <taxon>Sporidiobolaceae</taxon>
        <taxon>Rhodotorula</taxon>
    </lineage>
</organism>
<dbReference type="GO" id="GO:0016020">
    <property type="term" value="C:membrane"/>
    <property type="evidence" value="ECO:0007669"/>
    <property type="project" value="UniProtKB-SubCell"/>
</dbReference>
<gene>
    <name evidence="6" type="ORF">Rhopal_007299-T1</name>
</gene>
<evidence type="ECO:0000256" key="1">
    <source>
        <dbReference type="ARBA" id="ARBA00004141"/>
    </source>
</evidence>
<keyword evidence="7" id="KW-1185">Reference proteome</keyword>
<reference evidence="6 7" key="1">
    <citation type="submission" date="2021-12" db="EMBL/GenBank/DDBJ databases">
        <title>High titer production of polyol ester of fatty acids by Rhodotorula paludigena BS15 towards product separation-free biomass refinery.</title>
        <authorList>
            <person name="Mano J."/>
            <person name="Ono H."/>
            <person name="Tanaka T."/>
            <person name="Naito K."/>
            <person name="Sushida H."/>
            <person name="Ike M."/>
            <person name="Tokuyasu K."/>
            <person name="Kitaoka M."/>
        </authorList>
    </citation>
    <scope>NUCLEOTIDE SEQUENCE [LARGE SCALE GENOMIC DNA]</scope>
    <source>
        <strain evidence="6 7">BS15</strain>
    </source>
</reference>
<proteinExistence type="predicted"/>